<feature type="domain" description="RING-type" evidence="3">
    <location>
        <begin position="147"/>
        <end position="183"/>
    </location>
</feature>
<feature type="region of interest" description="Disordered" evidence="2">
    <location>
        <begin position="49"/>
        <end position="73"/>
    </location>
</feature>
<keyword evidence="1" id="KW-0863">Zinc-finger</keyword>
<organism evidence="4 5">
    <name type="scientific">Lagenidium giganteum</name>
    <dbReference type="NCBI Taxonomy" id="4803"/>
    <lineage>
        <taxon>Eukaryota</taxon>
        <taxon>Sar</taxon>
        <taxon>Stramenopiles</taxon>
        <taxon>Oomycota</taxon>
        <taxon>Peronosporomycetes</taxon>
        <taxon>Pythiales</taxon>
        <taxon>Pythiaceae</taxon>
    </lineage>
</organism>
<evidence type="ECO:0000256" key="2">
    <source>
        <dbReference type="SAM" id="MobiDB-lite"/>
    </source>
</evidence>
<dbReference type="PROSITE" id="PS50089">
    <property type="entry name" value="ZF_RING_2"/>
    <property type="match status" value="1"/>
</dbReference>
<proteinExistence type="predicted"/>
<evidence type="ECO:0000256" key="1">
    <source>
        <dbReference type="PROSITE-ProRule" id="PRU00175"/>
    </source>
</evidence>
<protein>
    <recommendedName>
        <fullName evidence="3">RING-type domain-containing protein</fullName>
    </recommendedName>
</protein>
<feature type="compositionally biased region" description="Low complexity" evidence="2">
    <location>
        <begin position="378"/>
        <end position="388"/>
    </location>
</feature>
<reference evidence="4" key="1">
    <citation type="submission" date="2022-11" db="EMBL/GenBank/DDBJ databases">
        <authorList>
            <person name="Morgan W.R."/>
            <person name="Tartar A."/>
        </authorList>
    </citation>
    <scope>NUCLEOTIDE SEQUENCE</scope>
    <source>
        <strain evidence="4">ARSEF 373</strain>
    </source>
</reference>
<keyword evidence="1" id="KW-0479">Metal-binding</keyword>
<keyword evidence="5" id="KW-1185">Reference proteome</keyword>
<dbReference type="PANTHER" id="PTHR35213">
    <property type="entry name" value="RING-TYPE DOMAIN-CONTAINING PROTEIN-RELATED"/>
    <property type="match status" value="1"/>
</dbReference>
<evidence type="ECO:0000259" key="3">
    <source>
        <dbReference type="PROSITE" id="PS50089"/>
    </source>
</evidence>
<feature type="compositionally biased region" description="Polar residues" evidence="2">
    <location>
        <begin position="404"/>
        <end position="417"/>
    </location>
</feature>
<dbReference type="AlphaFoldDB" id="A0AAV2Z8C7"/>
<dbReference type="InterPro" id="IPR013083">
    <property type="entry name" value="Znf_RING/FYVE/PHD"/>
</dbReference>
<gene>
    <name evidence="4" type="ORF">N0F65_006852</name>
</gene>
<evidence type="ECO:0000313" key="5">
    <source>
        <dbReference type="Proteomes" id="UP001146120"/>
    </source>
</evidence>
<dbReference type="PANTHER" id="PTHR35213:SF3">
    <property type="entry name" value="MYB-LIKE DOMAIN-CONTAINING PROTEIN"/>
    <property type="match status" value="1"/>
</dbReference>
<feature type="compositionally biased region" description="Polar residues" evidence="2">
    <location>
        <begin position="520"/>
        <end position="531"/>
    </location>
</feature>
<evidence type="ECO:0000313" key="4">
    <source>
        <dbReference type="EMBL" id="DBA03673.1"/>
    </source>
</evidence>
<dbReference type="Proteomes" id="UP001146120">
    <property type="component" value="Unassembled WGS sequence"/>
</dbReference>
<sequence>DPNSSNAHGTCQVRHITSSSSTIFTSRSLAARTAHVRPTLDMYYQPQSDHQLYDSTHPGPYLPMQPSHSLQAHAEDSSLTYANPCHQPVMTPSASMYGPGMHTHEHVHPHAHVPTTSLKRKMPGHYNSVPLPGHGGMITTQSSEKLCDLCQYPDPILFASKCGHRFHSRCVHIWPLPQCPVCDIPINHVSLLKMDMNVQIDTRSGKWTKPEEKFIDTILKEFDRNCMPLAHGTPVRLVLAKLLNCSTMRLSKKFQKNALGKRTFRIPKVPKGTTAMQFDRADHVRRQEEFSYMEGLFRHELVEQFRRENNTDEGAYVEADNLRRAVKQFWVANFLKFAVIVGQPVKGLDVSDSKKRKHALQMMRDGHFDELLRWNTSPVSSPTVSPLPGASTSAPTRPWEPPYLSSTSPVSNENHPLQANKKMRTPENMPMHHSGSSRTSDMDPAFASAPHLAASYGYDKMASSYLSTRANYTSQAFPQASTPAYSSSYPSTKPSPSGHLPQHTPTGYHSHHTPMHYSHDYNSQTPHQTHPQLRGASRHPQEDLQSSSQYPNAMLNPLPYRSNSSYESSPEAKPEQQQHASNPNAPCPWDELLDDISESNPQVVDPALQAWSNLHIM</sequence>
<feature type="compositionally biased region" description="Low complexity" evidence="2">
    <location>
        <begin position="480"/>
        <end position="497"/>
    </location>
</feature>
<dbReference type="EMBL" id="DAKRPA010000017">
    <property type="protein sequence ID" value="DBA03673.1"/>
    <property type="molecule type" value="Genomic_DNA"/>
</dbReference>
<feature type="region of interest" description="Disordered" evidence="2">
    <location>
        <begin position="378"/>
        <end position="445"/>
    </location>
</feature>
<dbReference type="SUPFAM" id="SSF57850">
    <property type="entry name" value="RING/U-box"/>
    <property type="match status" value="1"/>
</dbReference>
<reference evidence="4" key="2">
    <citation type="journal article" date="2023" name="Microbiol Resour">
        <title>Decontamination and Annotation of the Draft Genome Sequence of the Oomycete Lagenidium giganteum ARSEF 373.</title>
        <authorList>
            <person name="Morgan W.R."/>
            <person name="Tartar A."/>
        </authorList>
    </citation>
    <scope>NUCLEOTIDE SEQUENCE</scope>
    <source>
        <strain evidence="4">ARSEF 373</strain>
    </source>
</reference>
<name>A0AAV2Z8C7_9STRA</name>
<dbReference type="GO" id="GO:0008270">
    <property type="term" value="F:zinc ion binding"/>
    <property type="evidence" value="ECO:0007669"/>
    <property type="project" value="UniProtKB-KW"/>
</dbReference>
<feature type="region of interest" description="Disordered" evidence="2">
    <location>
        <begin position="480"/>
        <end position="593"/>
    </location>
</feature>
<feature type="non-terminal residue" evidence="4">
    <location>
        <position position="1"/>
    </location>
</feature>
<dbReference type="Gene3D" id="3.30.40.10">
    <property type="entry name" value="Zinc/RING finger domain, C3HC4 (zinc finger)"/>
    <property type="match status" value="1"/>
</dbReference>
<comment type="caution">
    <text evidence="4">The sequence shown here is derived from an EMBL/GenBank/DDBJ whole genome shotgun (WGS) entry which is preliminary data.</text>
</comment>
<dbReference type="InterPro" id="IPR001841">
    <property type="entry name" value="Znf_RING"/>
</dbReference>
<keyword evidence="1" id="KW-0862">Zinc</keyword>
<accession>A0AAV2Z8C7</accession>